<gene>
    <name evidence="1" type="ORF">GV68_13305</name>
</gene>
<dbReference type="SUPFAM" id="SSF51556">
    <property type="entry name" value="Metallo-dependent hydrolases"/>
    <property type="match status" value="1"/>
</dbReference>
<dbReference type="Proteomes" id="UP000052167">
    <property type="component" value="Unassembled WGS sequence"/>
</dbReference>
<keyword evidence="2" id="KW-1185">Reference proteome</keyword>
<reference evidence="1 2" key="1">
    <citation type="submission" date="2014-06" db="EMBL/GenBank/DDBJ databases">
        <title>Rhizobium pelagicum/R2-400B4.</title>
        <authorList>
            <person name="Kimes N.E."/>
            <person name="Lopez-Perez M."/>
        </authorList>
    </citation>
    <scope>NUCLEOTIDE SEQUENCE [LARGE SCALE GENOMIC DNA]</scope>
    <source>
        <strain evidence="1 2">R2-400B4</strain>
    </source>
</reference>
<dbReference type="EMBL" id="JOKJ01000025">
    <property type="protein sequence ID" value="KEQ04448.1"/>
    <property type="molecule type" value="Genomic_DNA"/>
</dbReference>
<comment type="caution">
    <text evidence="1">The sequence shown here is derived from an EMBL/GenBank/DDBJ whole genome shotgun (WGS) entry which is preliminary data.</text>
</comment>
<evidence type="ECO:0000313" key="1">
    <source>
        <dbReference type="EMBL" id="KEQ04448.1"/>
    </source>
</evidence>
<dbReference type="Gene3D" id="3.20.20.140">
    <property type="entry name" value="Metal-dependent hydrolases"/>
    <property type="match status" value="1"/>
</dbReference>
<proteinExistence type="predicted"/>
<organism evidence="1 2">
    <name type="scientific">Pseudorhizobium pelagicum</name>
    <dbReference type="NCBI Taxonomy" id="1509405"/>
    <lineage>
        <taxon>Bacteria</taxon>
        <taxon>Pseudomonadati</taxon>
        <taxon>Pseudomonadota</taxon>
        <taxon>Alphaproteobacteria</taxon>
        <taxon>Hyphomicrobiales</taxon>
        <taxon>Rhizobiaceae</taxon>
        <taxon>Rhizobium/Agrobacterium group</taxon>
        <taxon>Pseudorhizobium</taxon>
    </lineage>
</organism>
<protein>
    <submittedName>
        <fullName evidence="1">Uncharacterized protein</fullName>
    </submittedName>
</protein>
<dbReference type="AlphaFoldDB" id="A0A922NXW4"/>
<dbReference type="RefSeq" id="WP_037167968.1">
    <property type="nucleotide sequence ID" value="NZ_JOKI01000020.1"/>
</dbReference>
<dbReference type="OrthoDB" id="9782972at2"/>
<evidence type="ECO:0000313" key="2">
    <source>
        <dbReference type="Proteomes" id="UP000052167"/>
    </source>
</evidence>
<accession>A0A922NXW4</accession>
<sequence>MPSFAGGELADGPDALRRAVRERVRQGADFIKLGLSKGGVHVRYHAWGDDPLKQVPAYSPEEVKAAVERRIATASR</sequence>
<name>A0A922NXW4_9HYPH</name>
<dbReference type="InterPro" id="IPR032466">
    <property type="entry name" value="Metal_Hydrolase"/>
</dbReference>